<reference evidence="2 3" key="1">
    <citation type="submission" date="2019-03" db="EMBL/GenBank/DDBJ databases">
        <title>First draft genome of Liparis tanakae, snailfish: a comprehensive survey of snailfish specific genes.</title>
        <authorList>
            <person name="Kim W."/>
            <person name="Song I."/>
            <person name="Jeong J.-H."/>
            <person name="Kim D."/>
            <person name="Kim S."/>
            <person name="Ryu S."/>
            <person name="Song J.Y."/>
            <person name="Lee S.K."/>
        </authorList>
    </citation>
    <scope>NUCLEOTIDE SEQUENCE [LARGE SCALE GENOMIC DNA]</scope>
    <source>
        <tissue evidence="2">Muscle</tissue>
    </source>
</reference>
<dbReference type="Proteomes" id="UP000314294">
    <property type="component" value="Unassembled WGS sequence"/>
</dbReference>
<sequence>MEIEEQVEQVEQVDQGTWELEEERPCSAAVSDDAVNAPPNRVGGRTLSTEIPAANGVDRWDFGGQWVGRHFVSFSVLATSFNQTSETEQS</sequence>
<comment type="caution">
    <text evidence="2">The sequence shown here is derived from an EMBL/GenBank/DDBJ whole genome shotgun (WGS) entry which is preliminary data.</text>
</comment>
<dbReference type="OrthoDB" id="7777654at2759"/>
<proteinExistence type="predicted"/>
<accession>A0A4Z2GQY2</accession>
<keyword evidence="3" id="KW-1185">Reference proteome</keyword>
<protein>
    <submittedName>
        <fullName evidence="2">Uncharacterized protein</fullName>
    </submittedName>
</protein>
<evidence type="ECO:0000256" key="1">
    <source>
        <dbReference type="SAM" id="MobiDB-lite"/>
    </source>
</evidence>
<name>A0A4Z2GQY2_9TELE</name>
<evidence type="ECO:0000313" key="2">
    <source>
        <dbReference type="EMBL" id="TNN55977.1"/>
    </source>
</evidence>
<dbReference type="AlphaFoldDB" id="A0A4Z2GQY2"/>
<organism evidence="2 3">
    <name type="scientific">Liparis tanakae</name>
    <name type="common">Tanaka's snailfish</name>
    <dbReference type="NCBI Taxonomy" id="230148"/>
    <lineage>
        <taxon>Eukaryota</taxon>
        <taxon>Metazoa</taxon>
        <taxon>Chordata</taxon>
        <taxon>Craniata</taxon>
        <taxon>Vertebrata</taxon>
        <taxon>Euteleostomi</taxon>
        <taxon>Actinopterygii</taxon>
        <taxon>Neopterygii</taxon>
        <taxon>Teleostei</taxon>
        <taxon>Neoteleostei</taxon>
        <taxon>Acanthomorphata</taxon>
        <taxon>Eupercaria</taxon>
        <taxon>Perciformes</taxon>
        <taxon>Cottioidei</taxon>
        <taxon>Cottales</taxon>
        <taxon>Liparidae</taxon>
        <taxon>Liparis</taxon>
    </lineage>
</organism>
<dbReference type="EMBL" id="SRLO01000440">
    <property type="protein sequence ID" value="TNN55977.1"/>
    <property type="molecule type" value="Genomic_DNA"/>
</dbReference>
<evidence type="ECO:0000313" key="3">
    <source>
        <dbReference type="Proteomes" id="UP000314294"/>
    </source>
</evidence>
<feature type="region of interest" description="Disordered" evidence="1">
    <location>
        <begin position="26"/>
        <end position="47"/>
    </location>
</feature>
<gene>
    <name evidence="2" type="ORF">EYF80_033812</name>
</gene>